<keyword evidence="3" id="KW-1185">Reference proteome</keyword>
<feature type="region of interest" description="Disordered" evidence="1">
    <location>
        <begin position="198"/>
        <end position="262"/>
    </location>
</feature>
<proteinExistence type="predicted"/>
<feature type="compositionally biased region" description="Polar residues" evidence="1">
    <location>
        <begin position="225"/>
        <end position="244"/>
    </location>
</feature>
<dbReference type="EMBL" id="LROM01000067">
    <property type="protein sequence ID" value="OFA05184.1"/>
    <property type="molecule type" value="Genomic_DNA"/>
</dbReference>
<accession>A0A1E7WZQ3</accession>
<dbReference type="AlphaFoldDB" id="A0A1E7WZQ3"/>
<evidence type="ECO:0000256" key="1">
    <source>
        <dbReference type="SAM" id="MobiDB-lite"/>
    </source>
</evidence>
<name>A0A1E7WZQ3_9BURK</name>
<dbReference type="PATRIC" id="fig|762836.4.peg.1656"/>
<dbReference type="RefSeq" id="WP_070247303.1">
    <property type="nucleotide sequence ID" value="NZ_LROM01000067.1"/>
</dbReference>
<evidence type="ECO:0000313" key="2">
    <source>
        <dbReference type="EMBL" id="OFA05184.1"/>
    </source>
</evidence>
<dbReference type="Pfam" id="PF25209">
    <property type="entry name" value="Phage_capsid_4"/>
    <property type="match status" value="1"/>
</dbReference>
<organism evidence="2 3">
    <name type="scientific">Duganella phyllosphaerae</name>
    <dbReference type="NCBI Taxonomy" id="762836"/>
    <lineage>
        <taxon>Bacteria</taxon>
        <taxon>Pseudomonadati</taxon>
        <taxon>Pseudomonadota</taxon>
        <taxon>Betaproteobacteria</taxon>
        <taxon>Burkholderiales</taxon>
        <taxon>Oxalobacteraceae</taxon>
        <taxon>Telluria group</taxon>
        <taxon>Duganella</taxon>
    </lineage>
</organism>
<evidence type="ECO:0000313" key="3">
    <source>
        <dbReference type="Proteomes" id="UP000175989"/>
    </source>
</evidence>
<sequence length="678" mass="73643">MPNPNDATEVLQMPMMTRLAPINVPEGSARTVDLVWTAGAGVRRYDWYNDRYYIEELSLDPKHVRMGRFESGRAPLLNTHSRWDLSSVMGVIRSATLAGEEGLATVEFSKRGDVEPYYQDVLDKIIGNVSVGYNVLAYDRIPPMKEGDSWRYVAVDWEPTEVSLVPIGADADCGVRSDDPTKPNTGPAVRMAPCNFTTRSTTASTTPPAAAVDHTREENTMPGAANNTTSAPPAGGDQNQSAVNQRALDDARAEGARLEGERQSGIREAVTLGGLEPAYADQLIGNREMTAEAAGLAVLREKAARSSAAPTRSSAHIQTVSDETDNRRAAITDAIVHRLNPSIALPEHARQYRHMSLLRMAEETLDHAGVNVRGLSGIEIAGRAMHTTSDFPAILSNVLNKRLRQAYAEAERTYKLWARRAPNAPDFKKMQVVQMGGAPDLLKLNEAGEYQYGTIKDAGETYGVVTYGRIVAVSRQTLVNDDLRALDRLVAAFGASASRLENRLVYAQLTGNPVMADGKQLFAAEHGNIGDGGAISAASLGKGRSQMRKQKGLADEELNIVPNFLIVPTAQEQLAYQYTSSNFVPAKAGDVNEFRAGGRTAVEPIVEPLLDGNSETAWYLASNSSEIDTIEYCWLDGAEGVWIENEIGFDVDGMKVKARLDFAAKAVDHRGLWKNPGA</sequence>
<gene>
    <name evidence="2" type="ORF">DUPY_15870</name>
</gene>
<feature type="compositionally biased region" description="Low complexity" evidence="1">
    <location>
        <begin position="198"/>
        <end position="211"/>
    </location>
</feature>
<dbReference type="Proteomes" id="UP000175989">
    <property type="component" value="Unassembled WGS sequence"/>
</dbReference>
<dbReference type="NCBIfam" id="NF045541">
    <property type="entry name" value="scaf_prot_MCP2"/>
    <property type="match status" value="1"/>
</dbReference>
<comment type="caution">
    <text evidence="2">The sequence shown here is derived from an EMBL/GenBank/DDBJ whole genome shotgun (WGS) entry which is preliminary data.</text>
</comment>
<feature type="compositionally biased region" description="Basic and acidic residues" evidence="1">
    <location>
        <begin position="247"/>
        <end position="262"/>
    </location>
</feature>
<protein>
    <submittedName>
        <fullName evidence="2">Mu-like prophage major head subunit gpT</fullName>
    </submittedName>
</protein>
<dbReference type="OrthoDB" id="9806592at2"/>
<reference evidence="3" key="1">
    <citation type="journal article" date="2016" name="Front. Microbiol.">
        <title>Molecular Keys to the Janthinobacterium and Duganella spp. Interaction with the Plant Pathogen Fusarium graminearum.</title>
        <authorList>
            <person name="Haack F.S."/>
            <person name="Poehlein A."/>
            <person name="Kroger C."/>
            <person name="Voigt C.A."/>
            <person name="Piepenbring M."/>
            <person name="Bode H.B."/>
            <person name="Daniel R."/>
            <person name="Schafer W."/>
            <person name="Streit W.R."/>
        </authorList>
    </citation>
    <scope>NUCLEOTIDE SEQUENCE [LARGE SCALE GENOMIC DNA]</scope>
    <source>
        <strain evidence="3">T54</strain>
    </source>
</reference>